<evidence type="ECO:0000313" key="3">
    <source>
        <dbReference type="Proteomes" id="UP001149165"/>
    </source>
</evidence>
<feature type="transmembrane region" description="Helical" evidence="1">
    <location>
        <begin position="297"/>
        <end position="317"/>
    </location>
</feature>
<sequence length="318" mass="32860">MPSVSTLSQFTFSNWGPLTTTYTPPASCTTATNNVVLGITSYPGIEFMGVSCDTPDYGDCIPTGSSKSKSQASGYLDPRSLYQAGYFSPGIYCPSGWNTVGIASRDGNASVTSGGVFSPSTSVPTHVTRGERINNPANVLMQILDPSETAILCCPESMTGNTNLGCWSTLPDYPISTGCGCELDTDDFATVTETVWVDGKTAVWDDVLSLTATTPISHSLVETFASTDVSKIGLDAMNVVPMVTLVHKMSDIAGTGKDTIIHGTVGATSTATANSNGTGATSNAAVRMRSSRGVWDGLSGVLGVTVGGIILGAAIIFS</sequence>
<evidence type="ECO:0000313" key="2">
    <source>
        <dbReference type="EMBL" id="KAJ5094255.1"/>
    </source>
</evidence>
<proteinExistence type="predicted"/>
<name>A0A9W9F649_9EURO</name>
<accession>A0A9W9F649</accession>
<dbReference type="OrthoDB" id="5429716at2759"/>
<organism evidence="2 3">
    <name type="scientific">Penicillium angulare</name>
    <dbReference type="NCBI Taxonomy" id="116970"/>
    <lineage>
        <taxon>Eukaryota</taxon>
        <taxon>Fungi</taxon>
        <taxon>Dikarya</taxon>
        <taxon>Ascomycota</taxon>
        <taxon>Pezizomycotina</taxon>
        <taxon>Eurotiomycetes</taxon>
        <taxon>Eurotiomycetidae</taxon>
        <taxon>Eurotiales</taxon>
        <taxon>Aspergillaceae</taxon>
        <taxon>Penicillium</taxon>
    </lineage>
</organism>
<dbReference type="AlphaFoldDB" id="A0A9W9F649"/>
<keyword evidence="1" id="KW-0812">Transmembrane</keyword>
<reference evidence="2" key="1">
    <citation type="submission" date="2022-11" db="EMBL/GenBank/DDBJ databases">
        <authorList>
            <person name="Petersen C."/>
        </authorList>
    </citation>
    <scope>NUCLEOTIDE SEQUENCE</scope>
    <source>
        <strain evidence="2">IBT 30069</strain>
    </source>
</reference>
<keyword evidence="1" id="KW-1133">Transmembrane helix</keyword>
<reference evidence="2" key="2">
    <citation type="journal article" date="2023" name="IMA Fungus">
        <title>Comparative genomic study of the Penicillium genus elucidates a diverse pangenome and 15 lateral gene transfer events.</title>
        <authorList>
            <person name="Petersen C."/>
            <person name="Sorensen T."/>
            <person name="Nielsen M.R."/>
            <person name="Sondergaard T.E."/>
            <person name="Sorensen J.L."/>
            <person name="Fitzpatrick D.A."/>
            <person name="Frisvad J.C."/>
            <person name="Nielsen K.L."/>
        </authorList>
    </citation>
    <scope>NUCLEOTIDE SEQUENCE</scope>
    <source>
        <strain evidence="2">IBT 30069</strain>
    </source>
</reference>
<keyword evidence="1" id="KW-0472">Membrane</keyword>
<protein>
    <submittedName>
        <fullName evidence="2">Uncharacterized protein</fullName>
    </submittedName>
</protein>
<gene>
    <name evidence="2" type="ORF">N7456_010116</name>
</gene>
<dbReference type="EMBL" id="JAPQKH010000006">
    <property type="protein sequence ID" value="KAJ5094255.1"/>
    <property type="molecule type" value="Genomic_DNA"/>
</dbReference>
<dbReference type="Proteomes" id="UP001149165">
    <property type="component" value="Unassembled WGS sequence"/>
</dbReference>
<comment type="caution">
    <text evidence="2">The sequence shown here is derived from an EMBL/GenBank/DDBJ whole genome shotgun (WGS) entry which is preliminary data.</text>
</comment>
<keyword evidence="3" id="KW-1185">Reference proteome</keyword>
<evidence type="ECO:0000256" key="1">
    <source>
        <dbReference type="SAM" id="Phobius"/>
    </source>
</evidence>